<dbReference type="AlphaFoldDB" id="A0A1H7NZ37"/>
<keyword evidence="2" id="KW-0808">Transferase</keyword>
<dbReference type="SUPFAM" id="SSF102114">
    <property type="entry name" value="Radical SAM enzymes"/>
    <property type="match status" value="1"/>
</dbReference>
<protein>
    <submittedName>
        <fullName evidence="5">Uncharacterized conserved protein, DUF849 family</fullName>
    </submittedName>
</protein>
<keyword evidence="4" id="KW-0862">Zinc</keyword>
<evidence type="ECO:0000256" key="4">
    <source>
        <dbReference type="ARBA" id="ARBA00022833"/>
    </source>
</evidence>
<dbReference type="InterPro" id="IPR058240">
    <property type="entry name" value="rSAM_sf"/>
</dbReference>
<dbReference type="InterPro" id="IPR013785">
    <property type="entry name" value="Aldolase_TIM"/>
</dbReference>
<evidence type="ECO:0000256" key="2">
    <source>
        <dbReference type="ARBA" id="ARBA00022679"/>
    </source>
</evidence>
<dbReference type="EMBL" id="FOAN01000003">
    <property type="protein sequence ID" value="SEL28656.1"/>
    <property type="molecule type" value="Genomic_DNA"/>
</dbReference>
<dbReference type="InterPro" id="IPR008567">
    <property type="entry name" value="BKACE"/>
</dbReference>
<evidence type="ECO:0000313" key="6">
    <source>
        <dbReference type="Proteomes" id="UP000199664"/>
    </source>
</evidence>
<reference evidence="6" key="1">
    <citation type="submission" date="2016-10" db="EMBL/GenBank/DDBJ databases">
        <authorList>
            <person name="Varghese N."/>
            <person name="Submissions S."/>
        </authorList>
    </citation>
    <scope>NUCLEOTIDE SEQUENCE [LARGE SCALE GENOMIC DNA]</scope>
    <source>
        <strain evidence="6">LMG 26383,CCUG 61248,R- 45681</strain>
    </source>
</reference>
<dbReference type="Gene3D" id="3.20.20.70">
    <property type="entry name" value="Aldolase class I"/>
    <property type="match status" value="1"/>
</dbReference>
<keyword evidence="3" id="KW-0479">Metal-binding</keyword>
<comment type="cofactor">
    <cofactor evidence="1">
        <name>Zn(2+)</name>
        <dbReference type="ChEBI" id="CHEBI:29105"/>
    </cofactor>
</comment>
<proteinExistence type="predicted"/>
<accession>A0A1H7NZ37</accession>
<dbReference type="RefSeq" id="WP_091833347.1">
    <property type="nucleotide sequence ID" value="NZ_FOAN01000003.1"/>
</dbReference>
<name>A0A1H7NZ37_9HYPH</name>
<dbReference type="PANTHER" id="PTHR37418">
    <property type="entry name" value="3-KETO-5-AMINOHEXANOATE CLEAVAGE ENZYME-RELATED"/>
    <property type="match status" value="1"/>
</dbReference>
<keyword evidence="6" id="KW-1185">Reference proteome</keyword>
<dbReference type="GO" id="GO:0043720">
    <property type="term" value="F:3-keto-5-aminohexanoate cleavage activity"/>
    <property type="evidence" value="ECO:0007669"/>
    <property type="project" value="InterPro"/>
</dbReference>
<dbReference type="PANTHER" id="PTHR37418:SF2">
    <property type="entry name" value="3-KETO-5-AMINOHEXANOATE CLEAVAGE ENZYME"/>
    <property type="match status" value="1"/>
</dbReference>
<dbReference type="Proteomes" id="UP000199664">
    <property type="component" value="Unassembled WGS sequence"/>
</dbReference>
<organism evidence="5 6">
    <name type="scientific">Bosea lupini</name>
    <dbReference type="NCBI Taxonomy" id="1036779"/>
    <lineage>
        <taxon>Bacteria</taxon>
        <taxon>Pseudomonadati</taxon>
        <taxon>Pseudomonadota</taxon>
        <taxon>Alphaproteobacteria</taxon>
        <taxon>Hyphomicrobiales</taxon>
        <taxon>Boseaceae</taxon>
        <taxon>Bosea</taxon>
    </lineage>
</organism>
<sequence length="301" mass="33148">MKKMIIDVRMNEYAMRDENPNVPWSPAEIAEDAAECYEAGATCVHFHGRDGVTGEPENSFETYAETIERIREKAPDVLVHSTLGYVTLTPSERRVEHILKLARNPKTRPDIAPVDMASMNVDVYAKDKKEFVTDDLVFHNPTKLLKYFTREIQAAGVKTVHTCWNIGCTRTVDAFIEMGLIRGPAYIGLLMSESGLFAGHPGTYRGLSAHLDFLPRNGPSEWLALVYPGSVQPIASIAIAEGGHLSFGLGDHPYLELGGKPRNADIVRHIAALARSMGRDIATPQEAREILGIAEPQRAAA</sequence>
<gene>
    <name evidence="5" type="ORF">SAMN04515666_103307</name>
</gene>
<evidence type="ECO:0000256" key="3">
    <source>
        <dbReference type="ARBA" id="ARBA00022723"/>
    </source>
</evidence>
<dbReference type="STRING" id="1036779.SAMN04515666_103307"/>
<dbReference type="Pfam" id="PF05853">
    <property type="entry name" value="BKACE"/>
    <property type="match status" value="1"/>
</dbReference>
<evidence type="ECO:0000313" key="5">
    <source>
        <dbReference type="EMBL" id="SEL28656.1"/>
    </source>
</evidence>
<dbReference type="OrthoDB" id="9805277at2"/>
<evidence type="ECO:0000256" key="1">
    <source>
        <dbReference type="ARBA" id="ARBA00001947"/>
    </source>
</evidence>
<dbReference type="GO" id="GO:0046872">
    <property type="term" value="F:metal ion binding"/>
    <property type="evidence" value="ECO:0007669"/>
    <property type="project" value="UniProtKB-KW"/>
</dbReference>